<evidence type="ECO:0000256" key="4">
    <source>
        <dbReference type="ARBA" id="ARBA00010122"/>
    </source>
</evidence>
<evidence type="ECO:0000259" key="15">
    <source>
        <dbReference type="Pfam" id="PF00696"/>
    </source>
</evidence>
<dbReference type="SUPFAM" id="SSF55021">
    <property type="entry name" value="ACT-like"/>
    <property type="match status" value="1"/>
</dbReference>
<dbReference type="OrthoDB" id="9799110at2"/>
<dbReference type="SUPFAM" id="SSF53633">
    <property type="entry name" value="Carbamate kinase-like"/>
    <property type="match status" value="1"/>
</dbReference>
<keyword evidence="6 13" id="KW-0808">Transferase</keyword>
<keyword evidence="9 12" id="KW-0067">ATP-binding</keyword>
<evidence type="ECO:0000256" key="6">
    <source>
        <dbReference type="ARBA" id="ARBA00022679"/>
    </source>
</evidence>
<dbReference type="PANTHER" id="PTHR21499">
    <property type="entry name" value="ASPARTATE KINASE"/>
    <property type="match status" value="1"/>
</dbReference>
<comment type="catalytic activity">
    <reaction evidence="11 13">
        <text>L-aspartate + ATP = 4-phospho-L-aspartate + ADP</text>
        <dbReference type="Rhea" id="RHEA:23776"/>
        <dbReference type="ChEBI" id="CHEBI:29991"/>
        <dbReference type="ChEBI" id="CHEBI:30616"/>
        <dbReference type="ChEBI" id="CHEBI:57535"/>
        <dbReference type="ChEBI" id="CHEBI:456216"/>
        <dbReference type="EC" id="2.7.2.4"/>
    </reaction>
</comment>
<dbReference type="UniPathway" id="UPA00034">
    <property type="reaction ID" value="UER00015"/>
</dbReference>
<dbReference type="Proteomes" id="UP000239263">
    <property type="component" value="Unassembled WGS sequence"/>
</dbReference>
<reference evidence="16 17" key="1">
    <citation type="submission" date="2016-12" db="EMBL/GenBank/DDBJ databases">
        <title>Diversity of luminous bacteria.</title>
        <authorList>
            <person name="Yoshizawa S."/>
            <person name="Kogure K."/>
        </authorList>
    </citation>
    <scope>NUCLEOTIDE SEQUENCE [LARGE SCALE GENOMIC DNA]</scope>
    <source>
        <strain evidence="16 17">ATCC 33715</strain>
    </source>
</reference>
<evidence type="ECO:0000256" key="9">
    <source>
        <dbReference type="ARBA" id="ARBA00022840"/>
    </source>
</evidence>
<dbReference type="FunFam" id="3.40.1160.10:FF:000002">
    <property type="entry name" value="Aspartokinase"/>
    <property type="match status" value="1"/>
</dbReference>
<feature type="binding site" evidence="12">
    <location>
        <begin position="7"/>
        <end position="10"/>
    </location>
    <ligand>
        <name>ATP</name>
        <dbReference type="ChEBI" id="CHEBI:30616"/>
    </ligand>
</feature>
<dbReference type="NCBIfam" id="NF005155">
    <property type="entry name" value="PRK06635.1-4"/>
    <property type="match status" value="1"/>
</dbReference>
<feature type="binding site" evidence="12">
    <location>
        <position position="74"/>
    </location>
    <ligand>
        <name>substrate</name>
    </ligand>
</feature>
<keyword evidence="7 12" id="KW-0547">Nucleotide-binding</keyword>
<dbReference type="InterPro" id="IPR045865">
    <property type="entry name" value="ACT-like_dom_sf"/>
</dbReference>
<comment type="similarity">
    <text evidence="4 13">Belongs to the aspartokinase family.</text>
</comment>
<dbReference type="InterPro" id="IPR018042">
    <property type="entry name" value="Aspartate_kinase_CS"/>
</dbReference>
<feature type="binding site" evidence="12">
    <location>
        <begin position="209"/>
        <end position="210"/>
    </location>
    <ligand>
        <name>ATP</name>
        <dbReference type="ChEBI" id="CHEBI:30616"/>
    </ligand>
</feature>
<name>A0A2S7XAM0_9GAMM</name>
<dbReference type="Gene3D" id="3.40.1160.10">
    <property type="entry name" value="Acetylglutamate kinase-like"/>
    <property type="match status" value="1"/>
</dbReference>
<keyword evidence="5 14" id="KW-0028">Amino-acid biosynthesis</keyword>
<dbReference type="GO" id="GO:0005524">
    <property type="term" value="F:ATP binding"/>
    <property type="evidence" value="ECO:0007669"/>
    <property type="project" value="UniProtKB-KW"/>
</dbReference>
<dbReference type="GO" id="GO:0009090">
    <property type="term" value="P:homoserine biosynthetic process"/>
    <property type="evidence" value="ECO:0007669"/>
    <property type="project" value="TreeGrafter"/>
</dbReference>
<evidence type="ECO:0000256" key="12">
    <source>
        <dbReference type="PIRSR" id="PIRSR000726-1"/>
    </source>
</evidence>
<dbReference type="PROSITE" id="PS00324">
    <property type="entry name" value="ASPARTOKINASE"/>
    <property type="match status" value="1"/>
</dbReference>
<evidence type="ECO:0000256" key="3">
    <source>
        <dbReference type="ARBA" id="ARBA00005139"/>
    </source>
</evidence>
<feature type="binding site" evidence="12">
    <location>
        <begin position="173"/>
        <end position="174"/>
    </location>
    <ligand>
        <name>ATP</name>
        <dbReference type="ChEBI" id="CHEBI:30616"/>
    </ligand>
</feature>
<keyword evidence="8 13" id="KW-0418">Kinase</keyword>
<dbReference type="InterPro" id="IPR041740">
    <property type="entry name" value="AKii-LysC-BS"/>
</dbReference>
<comment type="pathway">
    <text evidence="1 14">Amino-acid biosynthesis; L-lysine biosynthesis via DAP pathway; (S)-tetrahydrodipicolinate from L-aspartate: step 1/4.</text>
</comment>
<protein>
    <recommendedName>
        <fullName evidence="13">Aspartokinase</fullName>
        <ecNumber evidence="13">2.7.2.4</ecNumber>
    </recommendedName>
</protein>
<evidence type="ECO:0000256" key="14">
    <source>
        <dbReference type="RuleBase" id="RU004249"/>
    </source>
</evidence>
<dbReference type="GO" id="GO:0009089">
    <property type="term" value="P:lysine biosynthetic process via diaminopimelate"/>
    <property type="evidence" value="ECO:0007669"/>
    <property type="project" value="UniProtKB-UniPathway"/>
</dbReference>
<sequence length="389" mass="42412">MALIVQKYGGTSVGSIERIQSVSERIISTQQQGHNVVVAVSAMAGETNRLMNLANQISEVPEPRELDMLLSAGEQVSIALLAMSLTQKGIKAISLTADQAGIQTNAVFNDATIEYIETDLITKWLNKGYVVIVAGFQGRDRIGNITTLGRGGSDTTAVALAAALNADECQIFTDVDGVYSSDPRFVSNTRRLKEVSFSDMHVLAKSGAKVLQEHSVTHAWNSSVTLRVLSSFDDGEGTLICENPKEVLAVTGLALKQDLFLVECEGISAKEQRELYKQYKVLDERCDCFQIVVPKATFLQLKLAFNTKIRNISSLSILTLVGDNVEGMADSACNQLMVNSIDIYQYDIEPKSVSVIVNQADLQRAAEILHKTFVITEQSQDNNLMIAVS</sequence>
<organism evidence="16 17">
    <name type="scientific">Aliivibrio sifiae</name>
    <dbReference type="NCBI Taxonomy" id="566293"/>
    <lineage>
        <taxon>Bacteria</taxon>
        <taxon>Pseudomonadati</taxon>
        <taxon>Pseudomonadota</taxon>
        <taxon>Gammaproteobacteria</taxon>
        <taxon>Vibrionales</taxon>
        <taxon>Vibrionaceae</taxon>
        <taxon>Aliivibrio</taxon>
    </lineage>
</organism>
<gene>
    <name evidence="16" type="ORF">BTO22_01945</name>
</gene>
<dbReference type="GO" id="GO:0004072">
    <property type="term" value="F:aspartate kinase activity"/>
    <property type="evidence" value="ECO:0007669"/>
    <property type="project" value="UniProtKB-EC"/>
</dbReference>
<dbReference type="NCBIfam" id="TIGR00657">
    <property type="entry name" value="asp_kinases"/>
    <property type="match status" value="1"/>
</dbReference>
<dbReference type="GO" id="GO:0005829">
    <property type="term" value="C:cytosol"/>
    <property type="evidence" value="ECO:0007669"/>
    <property type="project" value="TreeGrafter"/>
</dbReference>
<dbReference type="NCBIfam" id="NF006459">
    <property type="entry name" value="PRK08841.1"/>
    <property type="match status" value="1"/>
</dbReference>
<accession>A0A2S7XAM0</accession>
<dbReference type="InterPro" id="IPR001341">
    <property type="entry name" value="Asp_kinase"/>
</dbReference>
<feature type="binding site" evidence="12">
    <location>
        <position position="179"/>
    </location>
    <ligand>
        <name>ATP</name>
        <dbReference type="ChEBI" id="CHEBI:30616"/>
    </ligand>
</feature>
<evidence type="ECO:0000256" key="13">
    <source>
        <dbReference type="RuleBase" id="RU003448"/>
    </source>
</evidence>
<dbReference type="InterPro" id="IPR036393">
    <property type="entry name" value="AceGlu_kinase-like_sf"/>
</dbReference>
<dbReference type="CDD" id="cd04261">
    <property type="entry name" value="AAK_AKii-LysC-BS"/>
    <property type="match status" value="1"/>
</dbReference>
<dbReference type="InterPro" id="IPR001048">
    <property type="entry name" value="Asp/Glu/Uridylate_kinase"/>
</dbReference>
<keyword evidence="10" id="KW-0457">Lysine biosynthesis</keyword>
<evidence type="ECO:0000256" key="5">
    <source>
        <dbReference type="ARBA" id="ARBA00022605"/>
    </source>
</evidence>
<dbReference type="GO" id="GO:0009088">
    <property type="term" value="P:threonine biosynthetic process"/>
    <property type="evidence" value="ECO:0007669"/>
    <property type="project" value="UniProtKB-UniPathway"/>
</dbReference>
<evidence type="ECO:0000256" key="10">
    <source>
        <dbReference type="ARBA" id="ARBA00023154"/>
    </source>
</evidence>
<dbReference type="PIRSF" id="PIRSF000726">
    <property type="entry name" value="Asp_kin"/>
    <property type="match status" value="1"/>
</dbReference>
<comment type="caution">
    <text evidence="16">The sequence shown here is derived from an EMBL/GenBank/DDBJ whole genome shotgun (WGS) entry which is preliminary data.</text>
</comment>
<dbReference type="UniPathway" id="UPA00050">
    <property type="reaction ID" value="UER00461"/>
</dbReference>
<evidence type="ECO:0000313" key="16">
    <source>
        <dbReference type="EMBL" id="PQJ88408.1"/>
    </source>
</evidence>
<feature type="binding site" evidence="12">
    <location>
        <position position="184"/>
    </location>
    <ligand>
        <name>ATP</name>
        <dbReference type="ChEBI" id="CHEBI:30616"/>
    </ligand>
</feature>
<evidence type="ECO:0000256" key="2">
    <source>
        <dbReference type="ARBA" id="ARBA00004986"/>
    </source>
</evidence>
<evidence type="ECO:0000256" key="7">
    <source>
        <dbReference type="ARBA" id="ARBA00022741"/>
    </source>
</evidence>
<evidence type="ECO:0000313" key="17">
    <source>
        <dbReference type="Proteomes" id="UP000239263"/>
    </source>
</evidence>
<dbReference type="RefSeq" id="WP_105054066.1">
    <property type="nucleotide sequence ID" value="NZ_CAWNRT010000001.1"/>
</dbReference>
<comment type="pathway">
    <text evidence="3 14">Amino-acid biosynthesis; L-threonine biosynthesis; L-threonine from L-aspartate: step 1/5.</text>
</comment>
<proteinExistence type="inferred from homology"/>
<comment type="pathway">
    <text evidence="2 14">Amino-acid biosynthesis; L-methionine biosynthesis via de novo pathway; L-homoserine from L-aspartate: step 1/3.</text>
</comment>
<evidence type="ECO:0000256" key="11">
    <source>
        <dbReference type="ARBA" id="ARBA00047872"/>
    </source>
</evidence>
<dbReference type="InterPro" id="IPR005260">
    <property type="entry name" value="Asp_kin_monofn"/>
</dbReference>
<dbReference type="AlphaFoldDB" id="A0A2S7XAM0"/>
<evidence type="ECO:0000256" key="8">
    <source>
        <dbReference type="ARBA" id="ARBA00022777"/>
    </source>
</evidence>
<dbReference type="PANTHER" id="PTHR21499:SF3">
    <property type="entry name" value="ASPARTOKINASE"/>
    <property type="match status" value="1"/>
</dbReference>
<dbReference type="EMBL" id="MSCO01000001">
    <property type="protein sequence ID" value="PQJ88408.1"/>
    <property type="molecule type" value="Genomic_DNA"/>
</dbReference>
<dbReference type="UniPathway" id="UPA00051">
    <property type="reaction ID" value="UER00462"/>
</dbReference>
<feature type="domain" description="Aspartate/glutamate/uridylate kinase" evidence="15">
    <location>
        <begin position="3"/>
        <end position="228"/>
    </location>
</feature>
<evidence type="ECO:0000256" key="1">
    <source>
        <dbReference type="ARBA" id="ARBA00004766"/>
    </source>
</evidence>
<dbReference type="Gene3D" id="3.30.70.260">
    <property type="match status" value="1"/>
</dbReference>
<dbReference type="Pfam" id="PF00696">
    <property type="entry name" value="AA_kinase"/>
    <property type="match status" value="1"/>
</dbReference>
<feature type="binding site" evidence="12">
    <location>
        <position position="47"/>
    </location>
    <ligand>
        <name>substrate</name>
    </ligand>
</feature>
<dbReference type="EC" id="2.7.2.4" evidence="13"/>